<dbReference type="RefSeq" id="WP_159443566.1">
    <property type="nucleotide sequence ID" value="NZ_FUWX01000007.1"/>
</dbReference>
<feature type="domain" description="Glycosyltransferase subfamily 4-like N-terminal" evidence="2">
    <location>
        <begin position="14"/>
        <end position="177"/>
    </location>
</feature>
<dbReference type="Gene3D" id="3.40.50.2000">
    <property type="entry name" value="Glycogen Phosphorylase B"/>
    <property type="match status" value="2"/>
</dbReference>
<sequence>MIKKIIHIIPYFSYGGAEIFVKELAKEQQKEIKFSIEIWCFEESKNKKFQDNILEDLKEKGIIVRFLTKEKNRIRRFINLYRFIKKYRPDIINTHLLHTTVYTALAKVLIRGKSSKILLFETIHNTKIEKPLIQRIITNYLIDRTIVISEKVREIFLEELKIKNNKMILIENGININFNFNFQIRDKVKRIISIGRLSEQKNHIFLLKSYKYMIEKGYKDIPIVDIYGEGDLKNTLEEFIKRNKLENFIKLKGLTNNPLKELFKSDIYVMPSNYEGLSIALLEALAVGIPILATKVNGIKDILNENIFEDILIENGDIVEFANKFMELVNNKDKRKKLSLYEVEKSKNYSIEKTAIKYNDAYKIFIGE</sequence>
<organism evidence="3 4">
    <name type="scientific">Cetobacterium ceti</name>
    <dbReference type="NCBI Taxonomy" id="180163"/>
    <lineage>
        <taxon>Bacteria</taxon>
        <taxon>Fusobacteriati</taxon>
        <taxon>Fusobacteriota</taxon>
        <taxon>Fusobacteriia</taxon>
        <taxon>Fusobacteriales</taxon>
        <taxon>Fusobacteriaceae</taxon>
        <taxon>Cetobacterium</taxon>
    </lineage>
</organism>
<dbReference type="PANTHER" id="PTHR12526:SF630">
    <property type="entry name" value="GLYCOSYLTRANSFERASE"/>
    <property type="match status" value="1"/>
</dbReference>
<protein>
    <submittedName>
        <fullName evidence="3">Glycosyltransferase involved in cell wall bisynthesis</fullName>
    </submittedName>
</protein>
<dbReference type="Pfam" id="PF00534">
    <property type="entry name" value="Glycos_transf_1"/>
    <property type="match status" value="1"/>
</dbReference>
<evidence type="ECO:0000313" key="3">
    <source>
        <dbReference type="EMBL" id="SJZ58916.1"/>
    </source>
</evidence>
<name>A0A1T4LWA6_9FUSO</name>
<dbReference type="SUPFAM" id="SSF53756">
    <property type="entry name" value="UDP-Glycosyltransferase/glycogen phosphorylase"/>
    <property type="match status" value="1"/>
</dbReference>
<dbReference type="Pfam" id="PF13439">
    <property type="entry name" value="Glyco_transf_4"/>
    <property type="match status" value="1"/>
</dbReference>
<dbReference type="AlphaFoldDB" id="A0A1T4LWA6"/>
<evidence type="ECO:0000313" key="4">
    <source>
        <dbReference type="Proteomes" id="UP000191153"/>
    </source>
</evidence>
<dbReference type="GO" id="GO:0016757">
    <property type="term" value="F:glycosyltransferase activity"/>
    <property type="evidence" value="ECO:0007669"/>
    <property type="project" value="InterPro"/>
</dbReference>
<dbReference type="STRING" id="180163.SAMN02745174_00990"/>
<evidence type="ECO:0000259" key="2">
    <source>
        <dbReference type="Pfam" id="PF13439"/>
    </source>
</evidence>
<dbReference type="InterPro" id="IPR028098">
    <property type="entry name" value="Glyco_trans_4-like_N"/>
</dbReference>
<dbReference type="OrthoDB" id="9772485at2"/>
<dbReference type="PANTHER" id="PTHR12526">
    <property type="entry name" value="GLYCOSYLTRANSFERASE"/>
    <property type="match status" value="1"/>
</dbReference>
<keyword evidence="4" id="KW-1185">Reference proteome</keyword>
<proteinExistence type="predicted"/>
<feature type="domain" description="Glycosyl transferase family 1" evidence="1">
    <location>
        <begin position="180"/>
        <end position="339"/>
    </location>
</feature>
<dbReference type="EMBL" id="FUWX01000007">
    <property type="protein sequence ID" value="SJZ58916.1"/>
    <property type="molecule type" value="Genomic_DNA"/>
</dbReference>
<gene>
    <name evidence="3" type="ORF">SAMN02745174_00990</name>
</gene>
<dbReference type="CDD" id="cd03811">
    <property type="entry name" value="GT4_GT28_WabH-like"/>
    <property type="match status" value="1"/>
</dbReference>
<evidence type="ECO:0000259" key="1">
    <source>
        <dbReference type="Pfam" id="PF00534"/>
    </source>
</evidence>
<dbReference type="InterPro" id="IPR001296">
    <property type="entry name" value="Glyco_trans_1"/>
</dbReference>
<dbReference type="Proteomes" id="UP000191153">
    <property type="component" value="Unassembled WGS sequence"/>
</dbReference>
<accession>A0A1T4LWA6</accession>
<keyword evidence="3" id="KW-0808">Transferase</keyword>
<reference evidence="3 4" key="1">
    <citation type="submission" date="2017-02" db="EMBL/GenBank/DDBJ databases">
        <authorList>
            <person name="Peterson S.W."/>
        </authorList>
    </citation>
    <scope>NUCLEOTIDE SEQUENCE [LARGE SCALE GENOMIC DNA]</scope>
    <source>
        <strain evidence="3 4">ATCC 700028</strain>
    </source>
</reference>